<dbReference type="EMBL" id="MPZM01000002">
    <property type="protein sequence ID" value="PPL18200.1"/>
    <property type="molecule type" value="Genomic_DNA"/>
</dbReference>
<name>A0A2P5TQY2_9GAMM</name>
<gene>
    <name evidence="1" type="ORF">UN63_01415</name>
</gene>
<dbReference type="Proteomes" id="UP000242231">
    <property type="component" value="Unassembled WGS sequence"/>
</dbReference>
<protein>
    <submittedName>
        <fullName evidence="1">Uncharacterized protein</fullName>
    </submittedName>
</protein>
<comment type="caution">
    <text evidence="1">The sequence shown here is derived from an EMBL/GenBank/DDBJ whole genome shotgun (WGS) entry which is preliminary data.</text>
</comment>
<organism evidence="1 2">
    <name type="scientific">Oceanisphaera arctica</name>
    <dbReference type="NCBI Taxonomy" id="641510"/>
    <lineage>
        <taxon>Bacteria</taxon>
        <taxon>Pseudomonadati</taxon>
        <taxon>Pseudomonadota</taxon>
        <taxon>Gammaproteobacteria</taxon>
        <taxon>Aeromonadales</taxon>
        <taxon>Aeromonadaceae</taxon>
        <taxon>Oceanisphaera</taxon>
    </lineage>
</organism>
<dbReference type="AlphaFoldDB" id="A0A2P5TQY2"/>
<keyword evidence="2" id="KW-1185">Reference proteome</keyword>
<evidence type="ECO:0000313" key="1">
    <source>
        <dbReference type="EMBL" id="PPL18200.1"/>
    </source>
</evidence>
<accession>A0A2P5TQY2</accession>
<proteinExistence type="predicted"/>
<evidence type="ECO:0000313" key="2">
    <source>
        <dbReference type="Proteomes" id="UP000242231"/>
    </source>
</evidence>
<reference evidence="2" key="1">
    <citation type="submission" date="2016-11" db="EMBL/GenBank/DDBJ databases">
        <authorList>
            <person name="Sisinthy S."/>
            <person name="Ara S."/>
            <person name="Gundlapally S.R."/>
        </authorList>
    </citation>
    <scope>NUCLEOTIDE SEQUENCE [LARGE SCALE GENOMIC DNA]</scope>
    <source>
        <strain evidence="2">V1-41</strain>
    </source>
</reference>
<sequence length="72" mass="8459">MRLRYASSSSTLRADGEKRTIGDFRLLYFSQGLVPALETHYHRTEKPIVYFTNKETNVDYLGVFKQNNRNKD</sequence>